<protein>
    <submittedName>
        <fullName evidence="8">Oligosaccharide flippase family protein</fullName>
    </submittedName>
</protein>
<keyword evidence="6 7" id="KW-0472">Membrane</keyword>
<dbReference type="Pfam" id="PF13440">
    <property type="entry name" value="Polysacc_synt_3"/>
    <property type="match status" value="1"/>
</dbReference>
<evidence type="ECO:0000256" key="7">
    <source>
        <dbReference type="SAM" id="Phobius"/>
    </source>
</evidence>
<keyword evidence="5 7" id="KW-1133">Transmembrane helix</keyword>
<dbReference type="PANTHER" id="PTHR30250:SF10">
    <property type="entry name" value="LIPOPOLYSACCHARIDE BIOSYNTHESIS PROTEIN WZXC"/>
    <property type="match status" value="1"/>
</dbReference>
<dbReference type="GO" id="GO:0005886">
    <property type="term" value="C:plasma membrane"/>
    <property type="evidence" value="ECO:0007669"/>
    <property type="project" value="UniProtKB-SubCell"/>
</dbReference>
<evidence type="ECO:0000256" key="3">
    <source>
        <dbReference type="ARBA" id="ARBA00022475"/>
    </source>
</evidence>
<evidence type="ECO:0000313" key="8">
    <source>
        <dbReference type="EMBL" id="MBD3108291.1"/>
    </source>
</evidence>
<accession>A0A927HBA3</accession>
<feature type="transmembrane region" description="Helical" evidence="7">
    <location>
        <begin position="12"/>
        <end position="39"/>
    </location>
</feature>
<keyword evidence="3" id="KW-1003">Cell membrane</keyword>
<organism evidence="8 9">
    <name type="scientific">Peribacillus faecalis</name>
    <dbReference type="NCBI Taxonomy" id="2772559"/>
    <lineage>
        <taxon>Bacteria</taxon>
        <taxon>Bacillati</taxon>
        <taxon>Bacillota</taxon>
        <taxon>Bacilli</taxon>
        <taxon>Bacillales</taxon>
        <taxon>Bacillaceae</taxon>
        <taxon>Peribacillus</taxon>
    </lineage>
</organism>
<evidence type="ECO:0000256" key="2">
    <source>
        <dbReference type="ARBA" id="ARBA00007430"/>
    </source>
</evidence>
<proteinExistence type="inferred from homology"/>
<name>A0A927HBA3_9BACI</name>
<dbReference type="PANTHER" id="PTHR30250">
    <property type="entry name" value="PST FAMILY PREDICTED COLANIC ACID TRANSPORTER"/>
    <property type="match status" value="1"/>
</dbReference>
<evidence type="ECO:0000256" key="6">
    <source>
        <dbReference type="ARBA" id="ARBA00023136"/>
    </source>
</evidence>
<evidence type="ECO:0000256" key="5">
    <source>
        <dbReference type="ARBA" id="ARBA00022989"/>
    </source>
</evidence>
<dbReference type="InterPro" id="IPR050833">
    <property type="entry name" value="Poly_Biosynth_Transport"/>
</dbReference>
<evidence type="ECO:0000256" key="4">
    <source>
        <dbReference type="ARBA" id="ARBA00022692"/>
    </source>
</evidence>
<sequence length="75" mass="8337">MDEVKDLKQKTINGMLWSFIDLFSGRGIQFLTTVILARLLLPEDFGLIAIALLLVAVSNALIDGGFSQALIRQRF</sequence>
<feature type="transmembrane region" description="Helical" evidence="7">
    <location>
        <begin position="45"/>
        <end position="66"/>
    </location>
</feature>
<dbReference type="Proteomes" id="UP000602076">
    <property type="component" value="Unassembled WGS sequence"/>
</dbReference>
<dbReference type="EMBL" id="JACXSI010000016">
    <property type="protein sequence ID" value="MBD3108291.1"/>
    <property type="molecule type" value="Genomic_DNA"/>
</dbReference>
<evidence type="ECO:0000256" key="1">
    <source>
        <dbReference type="ARBA" id="ARBA00004651"/>
    </source>
</evidence>
<gene>
    <name evidence="8" type="ORF">IEO70_07925</name>
</gene>
<keyword evidence="4 7" id="KW-0812">Transmembrane</keyword>
<dbReference type="AlphaFoldDB" id="A0A927HBA3"/>
<reference evidence="8" key="1">
    <citation type="submission" date="2020-09" db="EMBL/GenBank/DDBJ databases">
        <title>Bacillus faecalis sp. nov., a moderately halophilic bacterium isolated from cow faeces.</title>
        <authorList>
            <person name="Jiang L."/>
            <person name="Lee J."/>
        </authorList>
    </citation>
    <scope>NUCLEOTIDE SEQUENCE</scope>
    <source>
        <strain evidence="8">AGMB 02131</strain>
    </source>
</reference>
<comment type="subcellular location">
    <subcellularLocation>
        <location evidence="1">Cell membrane</location>
        <topology evidence="1">Multi-pass membrane protein</topology>
    </subcellularLocation>
</comment>
<comment type="similarity">
    <text evidence="2">Belongs to the polysaccharide synthase family.</text>
</comment>
<keyword evidence="9" id="KW-1185">Reference proteome</keyword>
<evidence type="ECO:0000313" key="9">
    <source>
        <dbReference type="Proteomes" id="UP000602076"/>
    </source>
</evidence>
<comment type="caution">
    <text evidence="8">The sequence shown here is derived from an EMBL/GenBank/DDBJ whole genome shotgun (WGS) entry which is preliminary data.</text>
</comment>